<evidence type="ECO:0000256" key="4">
    <source>
        <dbReference type="ARBA" id="ARBA00022679"/>
    </source>
</evidence>
<comment type="similarity">
    <text evidence="5">Belongs to the GST superfamily. Tau family.</text>
</comment>
<dbReference type="Pfam" id="PF02798">
    <property type="entry name" value="GST_N"/>
    <property type="match status" value="1"/>
</dbReference>
<dbReference type="CDD" id="cd03185">
    <property type="entry name" value="GST_C_Tau"/>
    <property type="match status" value="1"/>
</dbReference>
<dbReference type="SFLD" id="SFLDG01152">
    <property type="entry name" value="Main.3:_Omega-_and_Tau-like"/>
    <property type="match status" value="1"/>
</dbReference>
<feature type="domain" description="GST C-terminal" evidence="9">
    <location>
        <begin position="99"/>
        <end position="223"/>
    </location>
</feature>
<gene>
    <name evidence="10" type="ORF">SAY86_012393</name>
</gene>
<dbReference type="PROSITE" id="PS50405">
    <property type="entry name" value="GST_CTER"/>
    <property type="match status" value="1"/>
</dbReference>
<dbReference type="EMBL" id="JAXQNO010000007">
    <property type="protein sequence ID" value="KAK4794399.1"/>
    <property type="molecule type" value="Genomic_DNA"/>
</dbReference>
<dbReference type="GO" id="GO:0006749">
    <property type="term" value="P:glutathione metabolic process"/>
    <property type="evidence" value="ECO:0007669"/>
    <property type="project" value="InterPro"/>
</dbReference>
<evidence type="ECO:0000256" key="6">
    <source>
        <dbReference type="ARBA" id="ARBA00047960"/>
    </source>
</evidence>
<name>A0AAN7LZT4_TRANT</name>
<dbReference type="InterPro" id="IPR036282">
    <property type="entry name" value="Glutathione-S-Trfase_C_sf"/>
</dbReference>
<dbReference type="GO" id="GO:0009407">
    <property type="term" value="P:toxin catabolic process"/>
    <property type="evidence" value="ECO:0007669"/>
    <property type="project" value="UniProtKB-ARBA"/>
</dbReference>
<comment type="subcellular location">
    <subcellularLocation>
        <location evidence="1 7">Cytoplasm</location>
        <location evidence="1 7">Cytosol</location>
    </subcellularLocation>
</comment>
<accession>A0AAN7LZT4</accession>
<dbReference type="InterPro" id="IPR036249">
    <property type="entry name" value="Thioredoxin-like_sf"/>
</dbReference>
<dbReference type="InterPro" id="IPR045074">
    <property type="entry name" value="GST_C_Tau"/>
</dbReference>
<evidence type="ECO:0000256" key="1">
    <source>
        <dbReference type="ARBA" id="ARBA00004514"/>
    </source>
</evidence>
<evidence type="ECO:0000313" key="10">
    <source>
        <dbReference type="EMBL" id="KAK4794399.1"/>
    </source>
</evidence>
<dbReference type="InterPro" id="IPR040079">
    <property type="entry name" value="Glutathione_S-Trfase"/>
</dbReference>
<dbReference type="EC" id="2.5.1.18" evidence="7"/>
<comment type="function">
    <text evidence="7">Is involved in the conjugation of reduced glutathione to a wide number of exogenous and endogenous hydrophobic electrophiles.</text>
</comment>
<dbReference type="SUPFAM" id="SSF52833">
    <property type="entry name" value="Thioredoxin-like"/>
    <property type="match status" value="1"/>
</dbReference>
<dbReference type="Proteomes" id="UP001346149">
    <property type="component" value="Unassembled WGS sequence"/>
</dbReference>
<dbReference type="FunFam" id="1.20.1050.10:FF:000012">
    <property type="entry name" value="Tau class glutathione S-transferase"/>
    <property type="match status" value="1"/>
</dbReference>
<dbReference type="SFLD" id="SFLDG00358">
    <property type="entry name" value="Main_(cytGST)"/>
    <property type="match status" value="1"/>
</dbReference>
<dbReference type="PANTHER" id="PTHR11260">
    <property type="entry name" value="GLUTATHIONE S-TRANSFERASE, GST, SUPERFAMILY, GST DOMAIN CONTAINING"/>
    <property type="match status" value="1"/>
</dbReference>
<dbReference type="AlphaFoldDB" id="A0AAN7LZT4"/>
<dbReference type="InterPro" id="IPR004045">
    <property type="entry name" value="Glutathione_S-Trfase_N"/>
</dbReference>
<dbReference type="InterPro" id="IPR045073">
    <property type="entry name" value="Omega/Tau-like"/>
</dbReference>
<sequence length="233" mass="26544">MIFGSVKMAMADQTNVKLLGMWASPFVRRVQWALSLKGVISYDYVEEDILNKSSLLLELNPVHQKVPVLIHDGKVICESLVILEYMDETWKGIPLLPHDPHGRAMARFWARFSDEKLEPNAWTAMCSEGEEKEGALKRAIEAASKIEEQLIKGRRFFGGDDIGYLDVAMGWVACWLPVWEEVGAMSIVDPARHPRITSWAGDFLSHPLIRTNLPPKDEMVDYFHGKRKRIMAH</sequence>
<comment type="catalytic activity">
    <reaction evidence="6 7">
        <text>RX + glutathione = an S-substituted glutathione + a halide anion + H(+)</text>
        <dbReference type="Rhea" id="RHEA:16437"/>
        <dbReference type="ChEBI" id="CHEBI:15378"/>
        <dbReference type="ChEBI" id="CHEBI:16042"/>
        <dbReference type="ChEBI" id="CHEBI:17792"/>
        <dbReference type="ChEBI" id="CHEBI:57925"/>
        <dbReference type="ChEBI" id="CHEBI:90779"/>
        <dbReference type="EC" id="2.5.1.18"/>
    </reaction>
</comment>
<dbReference type="FunFam" id="3.40.30.10:FF:000014">
    <property type="entry name" value="Tau class glutathione S-transferase"/>
    <property type="match status" value="1"/>
</dbReference>
<evidence type="ECO:0000259" key="9">
    <source>
        <dbReference type="PROSITE" id="PS50405"/>
    </source>
</evidence>
<dbReference type="GO" id="GO:0004364">
    <property type="term" value="F:glutathione transferase activity"/>
    <property type="evidence" value="ECO:0007669"/>
    <property type="project" value="UniProtKB-UniRule"/>
</dbReference>
<evidence type="ECO:0000256" key="3">
    <source>
        <dbReference type="ARBA" id="ARBA00022575"/>
    </source>
</evidence>
<feature type="domain" description="GST N-terminal" evidence="8">
    <location>
        <begin position="14"/>
        <end position="94"/>
    </location>
</feature>
<dbReference type="GO" id="GO:0005829">
    <property type="term" value="C:cytosol"/>
    <property type="evidence" value="ECO:0007669"/>
    <property type="project" value="UniProtKB-SubCell"/>
</dbReference>
<dbReference type="SFLD" id="SFLDS00019">
    <property type="entry name" value="Glutathione_Transferase_(cytos"/>
    <property type="match status" value="1"/>
</dbReference>
<organism evidence="10 11">
    <name type="scientific">Trapa natans</name>
    <name type="common">Water chestnut</name>
    <dbReference type="NCBI Taxonomy" id="22666"/>
    <lineage>
        <taxon>Eukaryota</taxon>
        <taxon>Viridiplantae</taxon>
        <taxon>Streptophyta</taxon>
        <taxon>Embryophyta</taxon>
        <taxon>Tracheophyta</taxon>
        <taxon>Spermatophyta</taxon>
        <taxon>Magnoliopsida</taxon>
        <taxon>eudicotyledons</taxon>
        <taxon>Gunneridae</taxon>
        <taxon>Pentapetalae</taxon>
        <taxon>rosids</taxon>
        <taxon>malvids</taxon>
        <taxon>Myrtales</taxon>
        <taxon>Lythraceae</taxon>
        <taxon>Trapa</taxon>
    </lineage>
</organism>
<keyword evidence="3" id="KW-0216">Detoxification</keyword>
<evidence type="ECO:0000313" key="11">
    <source>
        <dbReference type="Proteomes" id="UP001346149"/>
    </source>
</evidence>
<dbReference type="InterPro" id="IPR010987">
    <property type="entry name" value="Glutathione-S-Trfase_C-like"/>
</dbReference>
<keyword evidence="4 7" id="KW-0808">Transferase</keyword>
<keyword evidence="2 7" id="KW-0963">Cytoplasm</keyword>
<dbReference type="Gene3D" id="1.20.1050.10">
    <property type="match status" value="1"/>
</dbReference>
<dbReference type="Gene3D" id="3.40.30.10">
    <property type="entry name" value="Glutaredoxin"/>
    <property type="match status" value="1"/>
</dbReference>
<dbReference type="SUPFAM" id="SSF47616">
    <property type="entry name" value="GST C-terminal domain-like"/>
    <property type="match status" value="1"/>
</dbReference>
<evidence type="ECO:0000256" key="7">
    <source>
        <dbReference type="RuleBase" id="RU369102"/>
    </source>
</evidence>
<dbReference type="PANTHER" id="PTHR11260:SF474">
    <property type="entry name" value="GLUTATHIONE TRANSFERASE"/>
    <property type="match status" value="1"/>
</dbReference>
<dbReference type="CDD" id="cd03058">
    <property type="entry name" value="GST_N_Tau"/>
    <property type="match status" value="1"/>
</dbReference>
<evidence type="ECO:0000259" key="8">
    <source>
        <dbReference type="PROSITE" id="PS50404"/>
    </source>
</evidence>
<dbReference type="PROSITE" id="PS50404">
    <property type="entry name" value="GST_NTER"/>
    <property type="match status" value="1"/>
</dbReference>
<protein>
    <recommendedName>
        <fullName evidence="7">Glutathione S-transferase</fullName>
        <ecNumber evidence="7">2.5.1.18</ecNumber>
    </recommendedName>
</protein>
<evidence type="ECO:0000256" key="5">
    <source>
        <dbReference type="ARBA" id="ARBA00025743"/>
    </source>
</evidence>
<keyword evidence="11" id="KW-1185">Reference proteome</keyword>
<reference evidence="10 11" key="1">
    <citation type="journal article" date="2023" name="Hortic Res">
        <title>Pangenome of water caltrop reveals structural variations and asymmetric subgenome divergence after allopolyploidization.</title>
        <authorList>
            <person name="Zhang X."/>
            <person name="Chen Y."/>
            <person name="Wang L."/>
            <person name="Yuan Y."/>
            <person name="Fang M."/>
            <person name="Shi L."/>
            <person name="Lu R."/>
            <person name="Comes H.P."/>
            <person name="Ma Y."/>
            <person name="Chen Y."/>
            <person name="Huang G."/>
            <person name="Zhou Y."/>
            <person name="Zheng Z."/>
            <person name="Qiu Y."/>
        </authorList>
    </citation>
    <scope>NUCLEOTIDE SEQUENCE [LARGE SCALE GENOMIC DNA]</scope>
    <source>
        <strain evidence="10">F231</strain>
    </source>
</reference>
<comment type="caution">
    <text evidence="10">The sequence shown here is derived from an EMBL/GenBank/DDBJ whole genome shotgun (WGS) entry which is preliminary data.</text>
</comment>
<evidence type="ECO:0000256" key="2">
    <source>
        <dbReference type="ARBA" id="ARBA00022490"/>
    </source>
</evidence>
<proteinExistence type="inferred from homology"/>